<evidence type="ECO:0000256" key="1">
    <source>
        <dbReference type="SAM" id="MobiDB-lite"/>
    </source>
</evidence>
<organism evidence="2 3">
    <name type="scientific">Lentinus tigrinus ALCF2SS1-6</name>
    <dbReference type="NCBI Taxonomy" id="1328759"/>
    <lineage>
        <taxon>Eukaryota</taxon>
        <taxon>Fungi</taxon>
        <taxon>Dikarya</taxon>
        <taxon>Basidiomycota</taxon>
        <taxon>Agaricomycotina</taxon>
        <taxon>Agaricomycetes</taxon>
        <taxon>Polyporales</taxon>
        <taxon>Polyporaceae</taxon>
        <taxon>Lentinus</taxon>
    </lineage>
</organism>
<dbReference type="Gene3D" id="3.80.10.10">
    <property type="entry name" value="Ribonuclease Inhibitor"/>
    <property type="match status" value="1"/>
</dbReference>
<dbReference type="SUPFAM" id="SSF81383">
    <property type="entry name" value="F-box domain"/>
    <property type="match status" value="1"/>
</dbReference>
<dbReference type="AlphaFoldDB" id="A0A5C2SED1"/>
<dbReference type="InterPro" id="IPR036047">
    <property type="entry name" value="F-box-like_dom_sf"/>
</dbReference>
<name>A0A5C2SED1_9APHY</name>
<dbReference type="InterPro" id="IPR032675">
    <property type="entry name" value="LRR_dom_sf"/>
</dbReference>
<feature type="region of interest" description="Disordered" evidence="1">
    <location>
        <begin position="1"/>
        <end position="23"/>
    </location>
</feature>
<evidence type="ECO:0008006" key="4">
    <source>
        <dbReference type="Google" id="ProtNLM"/>
    </source>
</evidence>
<sequence length="446" mass="51001">MTTSTGVNSEPPCPSPRMGDREDVKPRLPLEITDHIIALNVGDAKTLCSCALVCQAWLPASRSALFKSMKIPNHRAYELLVDRVLVSDCLQRYLNTTLEMRIDIDKPRDDDDDTPYAPVLLPFLLSFYGRISNLRHLTLVGTNITVIIPHHTNRLLLAQFPHLTTLSLSRCRFFSFNDLRRTLSAIPALEHLQIEYISCANYGRPWFQLPGRSRIPSLLTFQVRVARRRFTDDHVSGNLMQWFAATSLPSRLTDLSFQTVTVVASPFREGHIAFFNWARHSVTSITLNIVRHDHPLPYFHNLVDITFRVVPLLSEWSRVCSMLRDLRSRPRRLRFLDLQGHGPCDPVHSDGCLCLMKESGVSSLDDVLSSDAFDNLNEVHFRLRRRYFPDDLLKLEKQVDPTVATTHLQDILPKLLARGIMTLSEEKFFVSVDIAMEIARDLHIDL</sequence>
<accession>A0A5C2SED1</accession>
<dbReference type="SUPFAM" id="SSF52047">
    <property type="entry name" value="RNI-like"/>
    <property type="match status" value="1"/>
</dbReference>
<proteinExistence type="predicted"/>
<gene>
    <name evidence="2" type="ORF">L227DRAFT_155402</name>
</gene>
<evidence type="ECO:0000313" key="3">
    <source>
        <dbReference type="Proteomes" id="UP000313359"/>
    </source>
</evidence>
<dbReference type="OrthoDB" id="2757906at2759"/>
<protein>
    <recommendedName>
        <fullName evidence="4">F-box domain-containing protein</fullName>
    </recommendedName>
</protein>
<evidence type="ECO:0000313" key="2">
    <source>
        <dbReference type="EMBL" id="RPD59676.1"/>
    </source>
</evidence>
<dbReference type="EMBL" id="ML122269">
    <property type="protein sequence ID" value="RPD59676.1"/>
    <property type="molecule type" value="Genomic_DNA"/>
</dbReference>
<reference evidence="2" key="1">
    <citation type="journal article" date="2018" name="Genome Biol. Evol.">
        <title>Genomics and development of Lentinus tigrinus, a white-rot wood-decaying mushroom with dimorphic fruiting bodies.</title>
        <authorList>
            <person name="Wu B."/>
            <person name="Xu Z."/>
            <person name="Knudson A."/>
            <person name="Carlson A."/>
            <person name="Chen N."/>
            <person name="Kovaka S."/>
            <person name="LaButti K."/>
            <person name="Lipzen A."/>
            <person name="Pennachio C."/>
            <person name="Riley R."/>
            <person name="Schakwitz W."/>
            <person name="Umezawa K."/>
            <person name="Ohm R.A."/>
            <person name="Grigoriev I.V."/>
            <person name="Nagy L.G."/>
            <person name="Gibbons J."/>
            <person name="Hibbett D."/>
        </authorList>
    </citation>
    <scope>NUCLEOTIDE SEQUENCE [LARGE SCALE GENOMIC DNA]</scope>
    <source>
        <strain evidence="2">ALCF2SS1-6</strain>
    </source>
</reference>
<dbReference type="Proteomes" id="UP000313359">
    <property type="component" value="Unassembled WGS sequence"/>
</dbReference>
<keyword evidence="3" id="KW-1185">Reference proteome</keyword>